<evidence type="ECO:0000256" key="4">
    <source>
        <dbReference type="ARBA" id="ARBA00022801"/>
    </source>
</evidence>
<keyword evidence="5" id="KW-0805">Transcription regulation</keyword>
<feature type="compositionally biased region" description="Gly residues" evidence="10">
    <location>
        <begin position="6554"/>
        <end position="6565"/>
    </location>
</feature>
<dbReference type="InterPro" id="IPR013320">
    <property type="entry name" value="ConA-like_dom_sf"/>
</dbReference>
<evidence type="ECO:0000256" key="3">
    <source>
        <dbReference type="ARBA" id="ARBA00022729"/>
    </source>
</evidence>
<dbReference type="SUPFAM" id="SSF53850">
    <property type="entry name" value="Periplasmic binding protein-like II"/>
    <property type="match status" value="1"/>
</dbReference>
<dbReference type="Pfam" id="PF13416">
    <property type="entry name" value="SBP_bac_8"/>
    <property type="match status" value="1"/>
</dbReference>
<comment type="caution">
    <text evidence="13">The sequence shown here is derived from an EMBL/GenBank/DDBJ whole genome shotgun (WGS) entry which is preliminary data.</text>
</comment>
<dbReference type="GO" id="GO:0005975">
    <property type="term" value="P:carbohydrate metabolic process"/>
    <property type="evidence" value="ECO:0007669"/>
    <property type="project" value="InterPro"/>
</dbReference>
<feature type="compositionally biased region" description="Low complexity" evidence="10">
    <location>
        <begin position="6075"/>
        <end position="6084"/>
    </location>
</feature>
<protein>
    <recommendedName>
        <fullName evidence="2">beta-fructofuranosidase</fullName>
        <ecNumber evidence="2">3.2.1.26</ecNumber>
    </recommendedName>
</protein>
<dbReference type="SUPFAM" id="SSF46689">
    <property type="entry name" value="Homeodomain-like"/>
    <property type="match status" value="1"/>
</dbReference>
<feature type="compositionally biased region" description="Basic and acidic residues" evidence="10">
    <location>
        <begin position="5931"/>
        <end position="5943"/>
    </location>
</feature>
<dbReference type="SMART" id="SM00560">
    <property type="entry name" value="LamGL"/>
    <property type="match status" value="1"/>
</dbReference>
<dbReference type="PANTHER" id="PTHR43101">
    <property type="entry name" value="BETA-FRUCTOSIDASE"/>
    <property type="match status" value="1"/>
</dbReference>
<dbReference type="SMART" id="SM00342">
    <property type="entry name" value="HTH_ARAC"/>
    <property type="match status" value="1"/>
</dbReference>
<feature type="compositionally biased region" description="Low complexity" evidence="10">
    <location>
        <begin position="6098"/>
        <end position="6116"/>
    </location>
</feature>
<keyword evidence="6" id="KW-0238">DNA-binding</keyword>
<feature type="compositionally biased region" description="Basic residues" evidence="10">
    <location>
        <begin position="6298"/>
        <end position="6307"/>
    </location>
</feature>
<evidence type="ECO:0000256" key="6">
    <source>
        <dbReference type="ARBA" id="ARBA00023125"/>
    </source>
</evidence>
<dbReference type="Gene3D" id="2.60.120.200">
    <property type="match status" value="1"/>
</dbReference>
<feature type="region of interest" description="Disordered" evidence="10">
    <location>
        <begin position="4453"/>
        <end position="4488"/>
    </location>
</feature>
<proteinExistence type="inferred from homology"/>
<dbReference type="SUPFAM" id="SSF49899">
    <property type="entry name" value="Concanavalin A-like lectins/glucanases"/>
    <property type="match status" value="2"/>
</dbReference>
<feature type="region of interest" description="Disordered" evidence="10">
    <location>
        <begin position="6073"/>
        <end position="6326"/>
    </location>
</feature>
<feature type="region of interest" description="Disordered" evidence="10">
    <location>
        <begin position="2853"/>
        <end position="2873"/>
    </location>
</feature>
<feature type="region of interest" description="Disordered" evidence="10">
    <location>
        <begin position="3811"/>
        <end position="3839"/>
    </location>
</feature>
<keyword evidence="4" id="KW-0378">Hydrolase</keyword>
<feature type="compositionally biased region" description="Basic residues" evidence="10">
    <location>
        <begin position="6531"/>
        <end position="6548"/>
    </location>
</feature>
<dbReference type="CDD" id="cd18609">
    <property type="entry name" value="GH32-like"/>
    <property type="match status" value="1"/>
</dbReference>
<dbReference type="InterPro" id="IPR000073">
    <property type="entry name" value="AB_hydrolase_1"/>
</dbReference>
<keyword evidence="9" id="KW-0326">Glycosidase</keyword>
<evidence type="ECO:0000256" key="7">
    <source>
        <dbReference type="ARBA" id="ARBA00023157"/>
    </source>
</evidence>
<evidence type="ECO:0000256" key="5">
    <source>
        <dbReference type="ARBA" id="ARBA00023015"/>
    </source>
</evidence>
<feature type="compositionally biased region" description="Basic residues" evidence="10">
    <location>
        <begin position="3592"/>
        <end position="3602"/>
    </location>
</feature>
<feature type="compositionally biased region" description="Basic and acidic residues" evidence="10">
    <location>
        <begin position="821"/>
        <end position="835"/>
    </location>
</feature>
<dbReference type="SUPFAM" id="SSF53474">
    <property type="entry name" value="alpha/beta-Hydrolases"/>
    <property type="match status" value="1"/>
</dbReference>
<dbReference type="InterPro" id="IPR001362">
    <property type="entry name" value="Glyco_hydro_32"/>
</dbReference>
<evidence type="ECO:0000256" key="8">
    <source>
        <dbReference type="ARBA" id="ARBA00023163"/>
    </source>
</evidence>
<feature type="compositionally biased region" description="Basic and acidic residues" evidence="10">
    <location>
        <begin position="3705"/>
        <end position="3717"/>
    </location>
</feature>
<feature type="region of interest" description="Disordered" evidence="10">
    <location>
        <begin position="275"/>
        <end position="299"/>
    </location>
</feature>
<feature type="compositionally biased region" description="Basic residues" evidence="10">
    <location>
        <begin position="4799"/>
        <end position="4814"/>
    </location>
</feature>
<feature type="region of interest" description="Disordered" evidence="10">
    <location>
        <begin position="4276"/>
        <end position="4300"/>
    </location>
</feature>
<feature type="chain" id="PRO_5025661568" description="beta-fructofuranosidase" evidence="11">
    <location>
        <begin position="23"/>
        <end position="6632"/>
    </location>
</feature>
<dbReference type="InterPro" id="IPR051214">
    <property type="entry name" value="GH32_Enzymes"/>
</dbReference>
<feature type="compositionally biased region" description="Basic and acidic residues" evidence="10">
    <location>
        <begin position="1023"/>
        <end position="1037"/>
    </location>
</feature>
<feature type="region of interest" description="Disordered" evidence="10">
    <location>
        <begin position="3573"/>
        <end position="3621"/>
    </location>
</feature>
<feature type="region of interest" description="Disordered" evidence="10">
    <location>
        <begin position="442"/>
        <end position="462"/>
    </location>
</feature>
<feature type="compositionally biased region" description="Low complexity" evidence="10">
    <location>
        <begin position="6268"/>
        <end position="6282"/>
    </location>
</feature>
<gene>
    <name evidence="13" type="ORF">Tci_034210</name>
</gene>
<feature type="compositionally biased region" description="Low complexity" evidence="10">
    <location>
        <begin position="6227"/>
        <end position="6238"/>
    </location>
</feature>
<evidence type="ECO:0000256" key="9">
    <source>
        <dbReference type="ARBA" id="ARBA00023295"/>
    </source>
</evidence>
<feature type="compositionally biased region" description="Low complexity" evidence="10">
    <location>
        <begin position="289"/>
        <end position="299"/>
    </location>
</feature>
<dbReference type="Gene3D" id="2.115.10.20">
    <property type="entry name" value="Glycosyl hydrolase domain, family 43"/>
    <property type="match status" value="2"/>
</dbReference>
<feature type="region of interest" description="Disordered" evidence="10">
    <location>
        <begin position="5931"/>
        <end position="5955"/>
    </location>
</feature>
<dbReference type="InterPro" id="IPR023296">
    <property type="entry name" value="Glyco_hydro_beta-prop_sf"/>
</dbReference>
<feature type="region of interest" description="Disordered" evidence="10">
    <location>
        <begin position="4780"/>
        <end position="4814"/>
    </location>
</feature>
<dbReference type="InterPro" id="IPR013189">
    <property type="entry name" value="Glyco_hydro_32_C"/>
</dbReference>
<feature type="compositionally biased region" description="Basic residues" evidence="10">
    <location>
        <begin position="3811"/>
        <end position="3834"/>
    </location>
</feature>
<feature type="domain" description="HTH araC/xylS-type" evidence="12">
    <location>
        <begin position="2695"/>
        <end position="2795"/>
    </location>
</feature>
<dbReference type="Pfam" id="PF00561">
    <property type="entry name" value="Abhydrolase_1"/>
    <property type="match status" value="1"/>
</dbReference>
<dbReference type="Pfam" id="PF08244">
    <property type="entry name" value="Glyco_hydro_32C"/>
    <property type="match status" value="1"/>
</dbReference>
<reference evidence="13" key="1">
    <citation type="journal article" date="2019" name="Sci. Rep.">
        <title>Draft genome of Tanacetum cinerariifolium, the natural source of mosquito coil.</title>
        <authorList>
            <person name="Yamashiro T."/>
            <person name="Shiraishi A."/>
            <person name="Satake H."/>
            <person name="Nakayama K."/>
        </authorList>
    </citation>
    <scope>NUCLEOTIDE SEQUENCE</scope>
</reference>
<dbReference type="SUPFAM" id="SSF53613">
    <property type="entry name" value="Ribokinase-like"/>
    <property type="match status" value="1"/>
</dbReference>
<dbReference type="InterPro" id="IPR018062">
    <property type="entry name" value="HTH_AraC-typ_CS"/>
</dbReference>
<feature type="region of interest" description="Disordered" evidence="10">
    <location>
        <begin position="4343"/>
        <end position="4362"/>
    </location>
</feature>
<feature type="compositionally biased region" description="Basic residues" evidence="10">
    <location>
        <begin position="6239"/>
        <end position="6253"/>
    </location>
</feature>
<feature type="region of interest" description="Disordered" evidence="10">
    <location>
        <begin position="3641"/>
        <end position="3766"/>
    </location>
</feature>
<evidence type="ECO:0000259" key="12">
    <source>
        <dbReference type="PROSITE" id="PS01124"/>
    </source>
</evidence>
<feature type="region of interest" description="Disordered" evidence="10">
    <location>
        <begin position="786"/>
        <end position="846"/>
    </location>
</feature>
<dbReference type="SUPFAM" id="SSF75005">
    <property type="entry name" value="Arabinanase/levansucrase/invertase"/>
    <property type="match status" value="2"/>
</dbReference>
<feature type="compositionally biased region" description="Basic and acidic residues" evidence="10">
    <location>
        <begin position="4786"/>
        <end position="4798"/>
    </location>
</feature>
<dbReference type="GO" id="GO:0003700">
    <property type="term" value="F:DNA-binding transcription factor activity"/>
    <property type="evidence" value="ECO:0007669"/>
    <property type="project" value="InterPro"/>
</dbReference>
<dbReference type="InterPro" id="IPR011611">
    <property type="entry name" value="PfkB_dom"/>
</dbReference>
<dbReference type="SMART" id="SM00640">
    <property type="entry name" value="Glyco_32"/>
    <property type="match status" value="1"/>
</dbReference>
<dbReference type="Pfam" id="PF13385">
    <property type="entry name" value="Laminin_G_3"/>
    <property type="match status" value="1"/>
</dbReference>
<dbReference type="PROSITE" id="PS00041">
    <property type="entry name" value="HTH_ARAC_FAMILY_1"/>
    <property type="match status" value="1"/>
</dbReference>
<dbReference type="Pfam" id="PF00294">
    <property type="entry name" value="PfkB"/>
    <property type="match status" value="1"/>
</dbReference>
<dbReference type="CDD" id="cd08996">
    <property type="entry name" value="GH32_FFase"/>
    <property type="match status" value="1"/>
</dbReference>
<dbReference type="Gene3D" id="1.10.10.60">
    <property type="entry name" value="Homeodomain-like"/>
    <property type="match status" value="1"/>
</dbReference>
<evidence type="ECO:0000256" key="10">
    <source>
        <dbReference type="SAM" id="MobiDB-lite"/>
    </source>
</evidence>
<feature type="compositionally biased region" description="Basic residues" evidence="10">
    <location>
        <begin position="3718"/>
        <end position="3733"/>
    </location>
</feature>
<evidence type="ECO:0000256" key="1">
    <source>
        <dbReference type="ARBA" id="ARBA00009902"/>
    </source>
</evidence>
<dbReference type="Gene3D" id="3.40.1190.20">
    <property type="match status" value="1"/>
</dbReference>
<feature type="compositionally biased region" description="Gly residues" evidence="10">
    <location>
        <begin position="6283"/>
        <end position="6296"/>
    </location>
</feature>
<dbReference type="GO" id="GO:0043565">
    <property type="term" value="F:sequence-specific DNA binding"/>
    <property type="evidence" value="ECO:0007669"/>
    <property type="project" value="InterPro"/>
</dbReference>
<feature type="region of interest" description="Disordered" evidence="10">
    <location>
        <begin position="3488"/>
        <end position="3510"/>
    </location>
</feature>
<dbReference type="PANTHER" id="PTHR43101:SF1">
    <property type="entry name" value="BETA-FRUCTOSIDASE"/>
    <property type="match status" value="1"/>
</dbReference>
<keyword evidence="3 11" id="KW-0732">Signal</keyword>
<keyword evidence="8" id="KW-0804">Transcription</keyword>
<organism evidence="13">
    <name type="scientific">Tanacetum cinerariifolium</name>
    <name type="common">Dalmatian daisy</name>
    <name type="synonym">Chrysanthemum cinerariifolium</name>
    <dbReference type="NCBI Taxonomy" id="118510"/>
    <lineage>
        <taxon>Eukaryota</taxon>
        <taxon>Viridiplantae</taxon>
        <taxon>Streptophyta</taxon>
        <taxon>Embryophyta</taxon>
        <taxon>Tracheophyta</taxon>
        <taxon>Spermatophyta</taxon>
        <taxon>Magnoliopsida</taxon>
        <taxon>eudicotyledons</taxon>
        <taxon>Gunneridae</taxon>
        <taxon>Pentapetalae</taxon>
        <taxon>asterids</taxon>
        <taxon>campanulids</taxon>
        <taxon>Asterales</taxon>
        <taxon>Asteraceae</taxon>
        <taxon>Asteroideae</taxon>
        <taxon>Anthemideae</taxon>
        <taxon>Anthemidinae</taxon>
        <taxon>Tanacetum</taxon>
    </lineage>
</organism>
<dbReference type="InterPro" id="IPR006059">
    <property type="entry name" value="SBP"/>
</dbReference>
<feature type="compositionally biased region" description="Basic and acidic residues" evidence="10">
    <location>
        <begin position="3749"/>
        <end position="3759"/>
    </location>
</feature>
<dbReference type="Gene3D" id="2.60.120.560">
    <property type="entry name" value="Exo-inulinase, domain 1"/>
    <property type="match status" value="1"/>
</dbReference>
<dbReference type="EMBL" id="BKCJ010004639">
    <property type="protein sequence ID" value="GEU62232.1"/>
    <property type="molecule type" value="Genomic_DNA"/>
</dbReference>
<feature type="compositionally biased region" description="Low complexity" evidence="10">
    <location>
        <begin position="3603"/>
        <end position="3621"/>
    </location>
</feature>
<dbReference type="EC" id="3.2.1.26" evidence="2"/>
<feature type="region of interest" description="Disordered" evidence="10">
    <location>
        <begin position="599"/>
        <end position="768"/>
    </location>
</feature>
<feature type="compositionally biased region" description="Basic residues" evidence="10">
    <location>
        <begin position="6026"/>
        <end position="6045"/>
    </location>
</feature>
<feature type="region of interest" description="Disordered" evidence="10">
    <location>
        <begin position="6020"/>
        <end position="6051"/>
    </location>
</feature>
<sequence length="6632" mass="713857">MNRFVRMMFGVVLTAWLGSAWGAAAMTKHYTVTAPDGVMLAVQEAGDPDGPAIVFIHGLLGSRLNWEQQTSSPALQGYRMITYDLRGHGLSGQPHDAEAYRDGRRYADDLAAVLKASGARRPALVGWSLGGVVISNYLAAYGDAGISGAVYVDAVIELSAALITPHPDVYAGLASDDLATHLDAIRTFLALCFHVQPDGATFGRLQSGAAMASWTMTRTTPTMAVHASTGLPKATVPVLAIYGAQDALVQPALGFATRGVAIGLPQVRPHAVDRSRDAQSRPSAACPVSTHGAGATAPAASAPAPHWVSAFWVTPSSRRMIALKRCGPSSSTASTIIDHLSAIWSNKALLGQSEEKQSGVIDAMVGSCMVNPCTKKLLVKPGIASIPSGRTHNLWSLPDVYPFHQQPVSSVRPDTGHYLAQSGHDVADDHVVRLRRIPDHPGRGSLLSAARKRRGTGDHRLRPGDCQRYRLHARVFRCPRQLRAEPEAPCRCGEKWRCTGRAADAARADGRRDRGIDRGVWAGRAARHRGRFRRHRNPRRAWLFAAKLFVSGDQCAYRRVGRLTGKPHAVPAGGRCRGQARDCAARQPAVCIGRASFARRARRPGVSHRPDPDLCRPPAGAGRRLPSRIAGQPAARSPARRRRWCTDRQPHRRTRGPAGASDCSRQHPDGCRRRPGTGYRPVDGGHRPQLDHQSGLGEPRAARGGGRSRDRPCPAASARDPAQAVGNHRGLPGLDPGQTASKCIITAPPPARGPGYPRARTDPQHRPRAAGSARLCWWLALAPASGRGSNHGDQGGAPSLRHGPSTLCQCSQARKAQPVPQHERVTHGRQHERQLHAQPADGENRPHGYCTMRNHRYHDQHAGAGGTDCQCLARTDALHHRRTDKAPEHRPAPVETDIVRCLAHAHRSNRITAEEVNQEAADGHLAANVEEDCDDAQVKVRGKHSVATIGKAHGRRFCGDCGQACQGKHARQQQQRSRQAEIGQLYGSRFSSLVGGAHRSGHRRLLLRRQHDGRQDQQPAQRRGHDGDTAGQDEERRQKHAITAFGGGIEQRATTGRNCQADDDAALIPDAPDEVAGWQRYQKIGGKKAALHQHGLDIGELVHRLQVRDQHVVEGREQSPHEEQRRDHRQRACAGAAARVWRRGTKHDFRQADQARNIDRGLAQPLALPGRHQHGGKRGEITEILQAGYCNAQQSGHDQCGGGDTALGQRHAASLRLGHEAARQRLRQAPAGQAAGQVGGSDQVGSIVIRQCMAVGTGVLHHEFGNGVVADVAGSHVHRQILVPGVIDADRKQVGLLPAVALLELVERAEQFSLRRQLLVDAQPRHACLLVVVRADAVAGLRRLDLLVTGKQPRGADPVGAAHHRVLDVLPRVAAAQAIRVAAGIAAERVGALTIDCAQGQVAALVGQRDAVARGALEFAGGATEPVHVAKRDAVVRWRAQQDGVLRCTIVGAVDQGVDADRLEVHRVHVDDVLGDPQVGADGDRTVALVFDTDVGGAVEQAVGGGDGAGVGAEAAFQVDDGPGFAIEREPAAGAPVRYAPLVRRRFPAAALDAGSELVVGEVDARRYAAIQGQAGGAHLDLVKGICLVCGQGEQGGQGQGVFDVHGNLPLVWVSGPETGVNVGACVPGRQVAARACLLLLASGRLQAQGLRQGMRGGHVGRVVHAEQVTARVESPRMGFLCIPGADVLAGDSHRDLARLVWRKWHPAPAHQPLRRLLVARHAGGQSGIDLGRFHAGALAGQAMAEAEQRGDLFGVVPLVTEQQFFVVMYRTHPVEGSRAALRIDGRLHQRGRKHREDVKAQQRTHIARHDFLRQIVFRCRERHRQLAGRIGVSGENVGQRLVALHARVPGLEHRLYAGQPRHLDGAAGLQHHDRAPRLGGHGRNQCILVVLEDAGRIGGRARQREVGIVLSLVLPLSGKHDRHVGCCRCAGRFLGIAAAGKGHGRVWILLAERSQRRGRQEHRAGRVQRTQRLAALGHRVVSQWNAATRAGAGQYAHHHGAFRHPQRILVARQRVLDGERLGGRAVHDAHRHHGAQAAQHHVVEPAHRHCPGGHRIHQPFEEVGGAEEFLEVVRHRRVVRCLARLRLVEAVVGGVYGAGRGAPVGLHDALETPFLFQPVVQQLRVFAGVNAVDQVVRAHDVAGLALDYADFKAQQLGLAQRLFVHDRVGDEAIGFIAVHRVVLDGRDDLLALGADGALRYQFTRQDRVFAHVFEQAPAARIARQVDASAQAGGKAQLAQLDGNPFSVQVGQVIVPGRGQGDVGRERRDQRARHGHADGRVGDIGIRNAECRDARYEAGARLDGFGRHHVKVTVAHLVGQVGHAVAVHHGKLLRQRHLRQQFPGAAVCCQFRDGNAGVGDGFCRRGRLTRATARGQHGRGQCGQVDAGSSPEIGKCHGRTTPLRPAGLWSLFWKCAAPGVGGFLFVGARGHSCNSCKILNGKPVSKRVQRKHGMGKYPIFAVSEYYDVLRKLYGWSHKQIEDRTGLRGEMLESRSLQRYPNDRHVLAIIGVLDGLHYFRDKQMRLSDDEQRLLWEMQSPHLSVKLLIAELRSVAMPSDFLHCAARRIGRVSTNHKLWIESTREGLRVCHRYVYAEENFSGAQRTWMFLLKFLFEVFDIDRQDVTVTFPAFGIRDEGGFLARAGCDVEYSGAISAIALSTRALAVPNPRFNEMAAKAVTEALDDVLAEIGDDSMETAVERLLENHLTAFRRSLDIEAVVQLLGISRSTLHRRLAGEGSSFRELRIRSRMAHAASLLRDSDRDIAEIGSSLGYADTSAFRRAFRSHTGCNPVEYRTRHPLRRRSPQASAGLLHHHPHAGQVVHVRERIRSIGRALRAHAQYRIVRARLRVAHGRAGGPCAGRAARQRRRDKGAVARHAPLRLHHDAGARRHGGRAVQRCGLAGAQPERGGAGVRSVHAVGREQHRRLHALARVGILRQVYLAIFHAQAGRAGRRDATLGPCADVAYGLLDDAHIIDQARPLIVPGAGGDDGAVQVVCMVVDPQAETVVVPGAQRLPHALRIPVAVPRIGVQVEGIGNRDDLAMDLARKRAAARDARADIAGHVDGALGIARLTVGRYELVPGREAIAPAHLVAVIRGQRKRPVVVDPDGSTAAQRGHHWRRIAGGEREGARGGGGAARPGAGHLAHRLAGAIEHRDVQPERICGQRRVVDDEAADRAVCIACNRADHARLAHARAAHDVAQRGRFGTEIAGQGPEVGGVRRVHAFDSVAKAHQSFRIVQAQQLGLGRAAAAGAHGVRNPGGFVSENHARQCAHEEVVRDRRRSADHVWHGAIPYALRVFNRADRHVRAAAAAVHIAIDMAGSIIPLAVIVVGDGARQLGGCGVGAVAAARVGLHGVGAALQSELQGCIGRISAGHRIDGLEEPALPLVLLREIEIEPDGGACKMPGHAQVREGCGNLLATVDDGAAPEETMSAAPPTAALTACWRKEEMNMNDWSFLTVVASEWSLGVPFLPHGVPILSAVLRRADPIQDRRCPDSHRSCRAGASRADASEGGRIHQNRVAGAQRRHRGIAENPYPHRAGHADARVFAVGGGAHVARPADRAGGRHCREADHHPGLHRDHQGHPAGMRADGQGHAHRRDRRPCRRGPAPGGRHARAARGGDPVCHAVPPAGGAVGRAGRHAHRAGQLFRGGGPAYAGGARRRRRRLRCRADGAAGGAPQDRLPATDLRHGSDRPAPARLSAGHARTRRDARSRLADPRRRSGRRQRVRPPVRRRGPPVCQRRPAHRHPVRQRQDGHARDLHPAAARPARAGRCLDRGLRRFPPDFRGARSGPDYRCAAISRNRRDLRALRARAGRRGGAHHQGRLRARHARHGRRAGRTEQVMRRERLQQVDKCVRPQRAARSVRPQHANEQVGMAHAAHGVRLALAALAGAVAAASAAPVLAAPVDIKVWRHDTGDLEMAAGRAAVERFNRAQSRWRVVVEAIPQGSYTESITAASMVGQLPCVIALDQPTVPNFAWAGHIRPLDTLLPASALDGLLEGGRGTYKGHVYSVGQLDVVLALFARRSQLAALGVRAATMAQPYTADEFHTILALAKRSGKYRFPLDVNGRFKGEWYSYAFSPWLQSAGTDLIDRASYVRVDGVLNSDQAVAVGRYYGRLFKEKLVERHPADDRAFEQGRSLFHYTGSWKAREYSAQFGADLVAMPPPDFGHGPKIGAASWQWGITRSCPQAEGAAAFLAHLVSPAEIGAASRMTGLVPVTTAGAMLTQHYRPGGDWRTYFEFAQRYAVARPATPAYPAMSSSFEKAMADIRSGKDAVEALDEAETEHENETGPGPSAGSGAVRNACRAAVHRVRRAAAAAGGRRHVHRPSPDVAGAYPLRGAGQFPAPAGARRGGTPVAPGTGHLPRSVPPQLAGRAGQRPLAAGGQRSVVLPLADQHFFVCAAGAAVAVRRGAGAGHPGQPEAARPRVFPHRVFCPGRDVDGGGLDRMGVHAQYRPRHAQRTAARPARPSRRRPGLARRQPLRAAGHRHHVGVAGRRLPDAGVFGRLAVDFAGAVRGCQADGRQFLAAFCSRHLAGPAQHHRVRAGVDHPAGVRAVHAGGRDDVGRPARLDHHRGVPRRAQRLQGTGCRARWPAKEINDDRHLAQPPARPRAVPCHERHRHRVHRAAAVHVHLVVQERRRHLRQPRSLVGLPAVGRLVAEQLHGGVREKRLAVVPAQLHADRGAGGGGRGAGQQHAGVLDCAHALARPQPGAGAGGGHGDRAVRGDRHPAAVAGRAPAVARHRTWSAGAAHGLVQQLARAGDPVPGQRFLRVPVLPVLPRHTARARRSGQDGRRRAVDRVRPHHHAQQRPGDRHRRHRAVHLGVEPVPVADHGDPGRSVPPGAARHTAVFWTHQFVGADHGLRVGDYFARARGVPGLPAAVCRFGGGRRGQGLTLGSIMTLHISDKFIWDFWHYEEAGLQHLFFLQADRAIGNPDLRHWNVSVGHAVSTDLRNWTPQGTVFAPSATPAWDDYTTWTGSVIKAEGGYHLFYTGTNRAENGMRQRIGHAVSASIDGPWQRVGNGLALDLDERYYEEHAQGRWHDRALRDPWVLPEKIDGMYHMFFTARRNDGPLYERGVIGHAVSPDLVQWQAMPPVYQGGHYGQLEVPQVFEREGRWYCVFCNVAPHWSEAMRAQHGGGVSGTHYLVADHPLGPWQPAPGFLDGDMPCRRYAGKILRDPVTGGDCLMAFEDTAADGQFGGRIACGPGRLGRWVRLAGPGRLVDAARRTRLADVVHAGGVAGMAGLLGLAGAGSAALAMPAAPAAAPATPATAAAGQSHAPLAHWPLDDGAGQLAAETVAGRRDPVNYVFNHARFKPDSAPLWRPAPTCIRGGCLLFDGYSTDIEAPGLTAAQLARGFTLSAWVAPHAFEWGDGGHYSAFLSQFETRAQQGLSFGMYRFGAWGLKLGFGGAAVDARVNDRKLPRDAWSHVAASYDPATHRITLFLNGEQVLQVAAPADAALTLPALALTVGRYSQPERIGGVFKLNTFLGLMDEVRVTAGPSVSADVAQAMAADLQAGQRQGAVPKLAPADLQIAAATFDGDRDRPRYHLQPDAGWMNEPHAPFYYGGQYHLFFQKNPFGPFWHQIHWGHWVSPDLVHWRELPIALAPEDDGLATDGVWSGSATYAADGTPVLFFTAGNDAVKPNQRTGMATPADLTDPDLARWTRYPVPVTEQTPGQGRFGEFRDPFVFRSGDRWYQLVGSALPGRSGTALVYESSDLRHWTPRGPLFSVDASRYPGFEATWELPVLLPVGKGVDGRERHVFLNDVRGQAYYWTGVFDAASARFTPDQEAPRVFDVGHGHFSGPSGFVDPKTGRSIVFSIAQGRRSLQDEHDAGWAHNGGLPITLALGADGGLRVAPIAELATLRRAQLLDLRDVTAPQAAAALAGLHGLALEVELELAPSATAGKRGLALRVAPDQAEATQLYVDTARNRLEIDRSGSATRRQDGGGKGSGMVGNNAGGAAVQGGDFALGGEPLRLRLFLDGRGQDLSRKRSAVHFAGHRLHHRRWRIRGAGRSFRLRQVHAAAHDRRPGRHQRRRNPHRRRGRQRCAARQARPVDGVPELCAICAHDRVREHRLRPAAGQGAQGRDQGGGAGRGEDAADGAPARAAPAAAVGRPAPARGDRPRHRAQAARLPVRRAAVQPRRGPARRHARGNRPPASATGRDHGLCHPRPGGGDDAGRPHRGAGTVGRAADRRADAPVRPAGQRVRGRLYRQPAHEHAGRPHRRRRPAVAGRRAPQLARAGRHAGSRGHRRHASRAPGSGPERRHRRPGAAGRAPGRGVVRARAGGGAGKAADGGGARRAARHRRRLARGAGGRAPACVQPGGPPRGRARGRYHHRLGGSMIVVCGEALFDVFCDGDTPAGYALSARIGGSPFNLAVGLARLGAPAMFFGGLSHDMFGRKLAAALAAEGVDLAAAPRPAAPTALVTVDVDAAGAPTYTLYGGATAERQVVAADLARVPPDAAAIHPDRVRSQRAPHDTAGPRRVARGHCRHAAAVRPAQDQRRGYRPGVPGHHARAVHRHGARCGRGAGGGHARRARRAGGHARQRHACLARAAGGRGGHGGGGRHLPGRAAGAPGQTRSAHAHRARRPGACPTAGRADLCRPRGGDYLCPARRRHAHPAGGAAPGLTILTPR</sequence>
<dbReference type="Pfam" id="PF12833">
    <property type="entry name" value="HTH_18"/>
    <property type="match status" value="1"/>
</dbReference>
<dbReference type="InterPro" id="IPR006558">
    <property type="entry name" value="LamG-like"/>
</dbReference>
<dbReference type="InterPro" id="IPR009057">
    <property type="entry name" value="Homeodomain-like_sf"/>
</dbReference>
<feature type="compositionally biased region" description="Basic residues" evidence="10">
    <location>
        <begin position="6511"/>
        <end position="6522"/>
    </location>
</feature>
<dbReference type="Pfam" id="PF00251">
    <property type="entry name" value="Glyco_hydro_32N"/>
    <property type="match status" value="2"/>
</dbReference>
<comment type="similarity">
    <text evidence="1">Belongs to the glycosyl hydrolase 32 family.</text>
</comment>
<feature type="signal peptide" evidence="11">
    <location>
        <begin position="1"/>
        <end position="22"/>
    </location>
</feature>
<dbReference type="InterPro" id="IPR029056">
    <property type="entry name" value="Ribokinase-like"/>
</dbReference>
<evidence type="ECO:0000313" key="13">
    <source>
        <dbReference type="EMBL" id="GEU62232.1"/>
    </source>
</evidence>
<dbReference type="PROSITE" id="PS01124">
    <property type="entry name" value="HTH_ARAC_FAMILY_2"/>
    <property type="match status" value="1"/>
</dbReference>
<name>A0A699GSU8_TANCI</name>
<feature type="region of interest" description="Disordered" evidence="10">
    <location>
        <begin position="1008"/>
        <end position="1037"/>
    </location>
</feature>
<accession>A0A699GSU8</accession>
<dbReference type="InterPro" id="IPR018060">
    <property type="entry name" value="HTH_AraC"/>
</dbReference>
<evidence type="ECO:0000256" key="2">
    <source>
        <dbReference type="ARBA" id="ARBA00012758"/>
    </source>
</evidence>
<dbReference type="Gene3D" id="3.40.50.1820">
    <property type="entry name" value="alpha/beta hydrolase"/>
    <property type="match status" value="1"/>
</dbReference>
<dbReference type="InterPro" id="IPR029058">
    <property type="entry name" value="AB_hydrolase_fold"/>
</dbReference>
<keyword evidence="7" id="KW-1015">Disulfide bond</keyword>
<feature type="region of interest" description="Disordered" evidence="10">
    <location>
        <begin position="6493"/>
        <end position="6597"/>
    </location>
</feature>
<dbReference type="GO" id="GO:0004564">
    <property type="term" value="F:beta-fructofuranosidase activity"/>
    <property type="evidence" value="ECO:0007669"/>
    <property type="project" value="UniProtKB-EC"/>
</dbReference>
<evidence type="ECO:0000256" key="11">
    <source>
        <dbReference type="SAM" id="SignalP"/>
    </source>
</evidence>
<feature type="region of interest" description="Disordered" evidence="10">
    <location>
        <begin position="2259"/>
        <end position="2279"/>
    </location>
</feature>
<dbReference type="InterPro" id="IPR013148">
    <property type="entry name" value="Glyco_hydro_32_N"/>
</dbReference>
<dbReference type="Gene3D" id="3.40.190.10">
    <property type="entry name" value="Periplasmic binding protein-like II"/>
    <property type="match status" value="1"/>
</dbReference>